<feature type="region of interest" description="Disordered" evidence="1">
    <location>
        <begin position="1"/>
        <end position="124"/>
    </location>
</feature>
<evidence type="ECO:0000313" key="2">
    <source>
        <dbReference type="Proteomes" id="UP000095282"/>
    </source>
</evidence>
<feature type="compositionally biased region" description="Low complexity" evidence="1">
    <location>
        <begin position="1"/>
        <end position="14"/>
    </location>
</feature>
<protein>
    <submittedName>
        <fullName evidence="3">Uncharacterized protein</fullName>
    </submittedName>
</protein>
<feature type="region of interest" description="Disordered" evidence="1">
    <location>
        <begin position="191"/>
        <end position="248"/>
    </location>
</feature>
<dbReference type="Proteomes" id="UP000095282">
    <property type="component" value="Unplaced"/>
</dbReference>
<organism evidence="2 3">
    <name type="scientific">Caenorhabditis tropicalis</name>
    <dbReference type="NCBI Taxonomy" id="1561998"/>
    <lineage>
        <taxon>Eukaryota</taxon>
        <taxon>Metazoa</taxon>
        <taxon>Ecdysozoa</taxon>
        <taxon>Nematoda</taxon>
        <taxon>Chromadorea</taxon>
        <taxon>Rhabditida</taxon>
        <taxon>Rhabditina</taxon>
        <taxon>Rhabditomorpha</taxon>
        <taxon>Rhabditoidea</taxon>
        <taxon>Rhabditidae</taxon>
        <taxon>Peloderinae</taxon>
        <taxon>Caenorhabditis</taxon>
    </lineage>
</organism>
<name>A0A1I7TKD6_9PELO</name>
<feature type="compositionally biased region" description="Basic and acidic residues" evidence="1">
    <location>
        <begin position="314"/>
        <end position="330"/>
    </location>
</feature>
<feature type="region of interest" description="Disordered" evidence="1">
    <location>
        <begin position="299"/>
        <end position="343"/>
    </location>
</feature>
<proteinExistence type="predicted"/>
<feature type="region of interest" description="Disordered" evidence="1">
    <location>
        <begin position="152"/>
        <end position="171"/>
    </location>
</feature>
<evidence type="ECO:0000313" key="3">
    <source>
        <dbReference type="WBParaSite" id="Csp11.Scaffold627.g6775.t1"/>
    </source>
</evidence>
<reference evidence="3" key="1">
    <citation type="submission" date="2016-11" db="UniProtKB">
        <authorList>
            <consortium name="WormBaseParasite"/>
        </authorList>
    </citation>
    <scope>IDENTIFICATION</scope>
</reference>
<dbReference type="STRING" id="1561998.A0A1I7TKD6"/>
<dbReference type="eggNOG" id="ENOG502SWQN">
    <property type="taxonomic scope" value="Eukaryota"/>
</dbReference>
<accession>A0A1I7TKD6</accession>
<feature type="compositionally biased region" description="Acidic residues" evidence="1">
    <location>
        <begin position="331"/>
        <end position="343"/>
    </location>
</feature>
<sequence>MLSIAEEASVEIESNGPSFVDPISVNGSRVSPTGEAEEATVEIESNSPSFVNPIPVNGSRVSPTREAEEATVEIESNGPLFSDPIPIGQAGESVDVSNSITPKSSRHNQDRSLQVASNSSTGDINLELDVPEHQHDDFDGYEGVRRVDLVEEAEEEEQIDHSPRSKQKSFKRRVALMSDSFASVDIPDLNRRPTRRYMGNETVEDDEWEPEKSEKKKSNRNTGLQLKKRVIIEPATPTDGVRRSKRTRVKPVRSWLNEKAVYVNSPSGGKRLTGVTDVIIKDKRLCKYRTADLKLATEREQKERAVKKKKAAEKRHQLALDHKRGKRLNESQEDILTDEEDGE</sequence>
<keyword evidence="2" id="KW-1185">Reference proteome</keyword>
<evidence type="ECO:0000256" key="1">
    <source>
        <dbReference type="SAM" id="MobiDB-lite"/>
    </source>
</evidence>
<feature type="compositionally biased region" description="Polar residues" evidence="1">
    <location>
        <begin position="111"/>
        <end position="123"/>
    </location>
</feature>
<dbReference type="AlphaFoldDB" id="A0A1I7TKD6"/>
<dbReference type="WBParaSite" id="Csp11.Scaffold627.g6775.t1">
    <property type="protein sequence ID" value="Csp11.Scaffold627.g6775.t1"/>
    <property type="gene ID" value="Csp11.Scaffold627.g6775"/>
</dbReference>